<name>A0A2K9PLJ1_9FLAO</name>
<protein>
    <submittedName>
        <fullName evidence="2">Uncharacterized protein</fullName>
    </submittedName>
</protein>
<dbReference type="Proteomes" id="UP000235826">
    <property type="component" value="Chromosome"/>
</dbReference>
<dbReference type="OrthoDB" id="7068516at2"/>
<keyword evidence="1" id="KW-0812">Transmembrane</keyword>
<reference evidence="2 3" key="1">
    <citation type="submission" date="2018-01" db="EMBL/GenBank/DDBJ databases">
        <title>Complete genome sequence of Flavivirga eckloniae ECD14 isolated from seaweed Ecklonia cava.</title>
        <authorList>
            <person name="Lee J.H."/>
            <person name="Baik K.S."/>
            <person name="Seong C.N."/>
        </authorList>
    </citation>
    <scope>NUCLEOTIDE SEQUENCE [LARGE SCALE GENOMIC DNA]</scope>
    <source>
        <strain evidence="2 3">ECD14</strain>
    </source>
</reference>
<dbReference type="RefSeq" id="WP_102754107.1">
    <property type="nucleotide sequence ID" value="NZ_CP025791.1"/>
</dbReference>
<organism evidence="2 3">
    <name type="scientific">Flavivirga eckloniae</name>
    <dbReference type="NCBI Taxonomy" id="1803846"/>
    <lineage>
        <taxon>Bacteria</taxon>
        <taxon>Pseudomonadati</taxon>
        <taxon>Bacteroidota</taxon>
        <taxon>Flavobacteriia</taxon>
        <taxon>Flavobacteriales</taxon>
        <taxon>Flavobacteriaceae</taxon>
        <taxon>Flavivirga</taxon>
    </lineage>
</organism>
<evidence type="ECO:0000313" key="3">
    <source>
        <dbReference type="Proteomes" id="UP000235826"/>
    </source>
</evidence>
<feature type="transmembrane region" description="Helical" evidence="1">
    <location>
        <begin position="66"/>
        <end position="86"/>
    </location>
</feature>
<keyword evidence="1" id="KW-0472">Membrane</keyword>
<evidence type="ECO:0000313" key="2">
    <source>
        <dbReference type="EMBL" id="AUP77447.1"/>
    </source>
</evidence>
<dbReference type="EMBL" id="CP025791">
    <property type="protein sequence ID" value="AUP77447.1"/>
    <property type="molecule type" value="Genomic_DNA"/>
</dbReference>
<feature type="transmembrane region" description="Helical" evidence="1">
    <location>
        <begin position="32"/>
        <end position="54"/>
    </location>
</feature>
<gene>
    <name evidence="2" type="ORF">C1H87_01410</name>
</gene>
<dbReference type="AlphaFoldDB" id="A0A2K9PLJ1"/>
<dbReference type="KEGG" id="fek:C1H87_01410"/>
<sequence length="184" mass="20882">MERKNDEKANSLDNAIKECKEIVLNHRSQSKLILYSVSSFLILLIATNYVLIVFSGIDIQIVLDSSWLYIAAGFVMMVFGVLMSIYRFHLKETAKYEHLHIGFLRIRVAGNNTETGYQTEVRKSLTENAFLFDTNNTFLGTNKKVKNPLPGHPTSDISTLIINKLLDNIEFQKKDKPSKAAIVN</sequence>
<evidence type="ECO:0000256" key="1">
    <source>
        <dbReference type="SAM" id="Phobius"/>
    </source>
</evidence>
<keyword evidence="3" id="KW-1185">Reference proteome</keyword>
<accession>A0A2K9PLJ1</accession>
<proteinExistence type="predicted"/>
<keyword evidence="1" id="KW-1133">Transmembrane helix</keyword>